<proteinExistence type="predicted"/>
<evidence type="ECO:0000313" key="1">
    <source>
        <dbReference type="EMBL" id="TKJ41927.1"/>
    </source>
</evidence>
<dbReference type="AlphaFoldDB" id="A0A532V4J7"/>
<gene>
    <name evidence="1" type="ORF">CEE36_07680</name>
</gene>
<organism evidence="1 2">
    <name type="scientific">candidate division TA06 bacterium B3_TA06</name>
    <dbReference type="NCBI Taxonomy" id="2012487"/>
    <lineage>
        <taxon>Bacteria</taxon>
        <taxon>Bacteria division TA06</taxon>
    </lineage>
</organism>
<protein>
    <recommendedName>
        <fullName evidence="3">Carboxypeptidase regulatory-like domain-containing protein</fullName>
    </recommendedName>
</protein>
<evidence type="ECO:0000313" key="2">
    <source>
        <dbReference type="Proteomes" id="UP000317778"/>
    </source>
</evidence>
<dbReference type="SUPFAM" id="SSF49464">
    <property type="entry name" value="Carboxypeptidase regulatory domain-like"/>
    <property type="match status" value="1"/>
</dbReference>
<accession>A0A532V4J7</accession>
<dbReference type="Proteomes" id="UP000317778">
    <property type="component" value="Unassembled WGS sequence"/>
</dbReference>
<dbReference type="EMBL" id="NJBO01000012">
    <property type="protein sequence ID" value="TKJ41927.1"/>
    <property type="molecule type" value="Genomic_DNA"/>
</dbReference>
<name>A0A532V4J7_UNCT6</name>
<comment type="caution">
    <text evidence="1">The sequence shown here is derived from an EMBL/GenBank/DDBJ whole genome shotgun (WGS) entry which is preliminary data.</text>
</comment>
<dbReference type="InterPro" id="IPR008969">
    <property type="entry name" value="CarboxyPept-like_regulatory"/>
</dbReference>
<sequence length="131" mass="14549">MRKLLPILIVLASVLGGCGRRVSVTGALTHSETGRPIAGAWVYDPTLDTLAIDSLATPDIEPLDGIHPNKQIVTTDSAGRYLLENISARRHFIYFAAKDFEWIKVDFKAKGRDSIFELNVKLEPEPIEVIY</sequence>
<dbReference type="PROSITE" id="PS51257">
    <property type="entry name" value="PROKAR_LIPOPROTEIN"/>
    <property type="match status" value="1"/>
</dbReference>
<reference evidence="1 2" key="1">
    <citation type="submission" date="2017-06" db="EMBL/GenBank/DDBJ databases">
        <title>Novel microbial phyla capable of carbon fixation and sulfur reduction in deep-sea sediments.</title>
        <authorList>
            <person name="Huang J."/>
            <person name="Baker B."/>
            <person name="Wang Y."/>
        </authorList>
    </citation>
    <scope>NUCLEOTIDE SEQUENCE [LARGE SCALE GENOMIC DNA]</scope>
    <source>
        <strain evidence="1">B3_TA06</strain>
    </source>
</reference>
<evidence type="ECO:0008006" key="3">
    <source>
        <dbReference type="Google" id="ProtNLM"/>
    </source>
</evidence>